<accession>A0A2R3IZJ5</accession>
<evidence type="ECO:0000313" key="5">
    <source>
        <dbReference type="Proteomes" id="UP000238390"/>
    </source>
</evidence>
<name>A0A2R3IZJ5_9PSED</name>
<evidence type="ECO:0000313" key="4">
    <source>
        <dbReference type="EMBL" id="AVK07344.1"/>
    </source>
</evidence>
<keyword evidence="5" id="KW-1185">Reference proteome</keyword>
<comment type="similarity">
    <text evidence="3">Belongs to the class-III pyridoxal-phosphate-dependent aminotransferase family.</text>
</comment>
<dbReference type="AlphaFoldDB" id="A0A2R3IZJ5"/>
<dbReference type="RefSeq" id="WP_058145571.1">
    <property type="nucleotide sequence ID" value="NZ_CP027169.1"/>
</dbReference>
<keyword evidence="4" id="KW-0808">Transferase</keyword>
<evidence type="ECO:0000256" key="2">
    <source>
        <dbReference type="ARBA" id="ARBA00022898"/>
    </source>
</evidence>
<organism evidence="4 5">
    <name type="scientific">Pseudomonas paraeruginosa</name>
    <dbReference type="NCBI Taxonomy" id="2994495"/>
    <lineage>
        <taxon>Bacteria</taxon>
        <taxon>Pseudomonadati</taxon>
        <taxon>Pseudomonadota</taxon>
        <taxon>Gammaproteobacteria</taxon>
        <taxon>Pseudomonadales</taxon>
        <taxon>Pseudomonadaceae</taxon>
        <taxon>Pseudomonas</taxon>
    </lineage>
</organism>
<dbReference type="GO" id="GO:0008483">
    <property type="term" value="F:transaminase activity"/>
    <property type="evidence" value="ECO:0007669"/>
    <property type="project" value="UniProtKB-KW"/>
</dbReference>
<dbReference type="Proteomes" id="UP000238390">
    <property type="component" value="Chromosome"/>
</dbReference>
<evidence type="ECO:0000256" key="1">
    <source>
        <dbReference type="ARBA" id="ARBA00001933"/>
    </source>
</evidence>
<dbReference type="Pfam" id="PF00202">
    <property type="entry name" value="Aminotran_3"/>
    <property type="match status" value="1"/>
</dbReference>
<gene>
    <name evidence="4" type="ORF">CSB93_2162</name>
</gene>
<dbReference type="SUPFAM" id="SSF53383">
    <property type="entry name" value="PLP-dependent transferases"/>
    <property type="match status" value="1"/>
</dbReference>
<reference evidence="4 5" key="1">
    <citation type="submission" date="2018-02" db="EMBL/GenBank/DDBJ databases">
        <title>FDA/CDC Antimicrobial Resistant Isolate Bank Genome Sequencing.</title>
        <authorList>
            <person name="Benahmed F.H."/>
            <person name="Lutgring J.D."/>
            <person name="Yoo B."/>
            <person name="Machado M."/>
            <person name="Brown A."/>
            <person name="McAllister G."/>
            <person name="Perry A."/>
            <person name="Halpin A.L."/>
            <person name="Vavikolanu K."/>
            <person name="Ott S."/>
            <person name="Zhao X."/>
            <person name="Tallon L.J."/>
            <person name="Sadzewicz L."/>
            <person name="Aluvathingal J."/>
            <person name="Nadendla S."/>
            <person name="Voskania-kordi A."/>
            <person name="Simonyan V."/>
            <person name="Patel J."/>
            <person name="Shawar R.M."/>
        </authorList>
    </citation>
    <scope>NUCLEOTIDE SEQUENCE [LARGE SCALE GENOMIC DNA]</scope>
    <source>
        <strain evidence="4 5">AR_0356</strain>
    </source>
</reference>
<proteinExistence type="inferred from homology"/>
<sequence length="462" mass="51072">MENNILGLDLARVETLFQRELRCFDALHPRSMAAYRENLRHWLYGAPLHWMQQWPGNCPLVVKAARGARVTDIDGRHYVDFALGDTGAMFGHAQPAVAEAIARQARHGSTLMLPSEDSLWVGAELARRFGLPYWQVTTSATDANRFVLRLCRMLSGRDKVVVFNCNYHGSVDESQVEFDGEGRMVPREGVHPNGVRHDATTRLVEFNDLGALEAALAHGDVAAVLTEPFMTNVGMVPPAEGFHAGLRELTRRYGVALVIDETHTISCGPSGYSGAHGLEPDFLVLGKCIAGGIPSAVWGCSQALAERIWAVLPHFRPGQAINHFGFGGTLAGNALQLAAMRATFAEVMTEAAYRHMFELAARLEEGVRAILEDMRLPWHVTRIGARVEYLFMTHAPRNGGEAHHARHGLIEAYLHLYLLNRGVLLTPFHNMALVCPATRTEDVDLHNRLLRDCLGELLEDDA</sequence>
<comment type="cofactor">
    <cofactor evidence="1">
        <name>pyridoxal 5'-phosphate</name>
        <dbReference type="ChEBI" id="CHEBI:597326"/>
    </cofactor>
</comment>
<dbReference type="InterPro" id="IPR015424">
    <property type="entry name" value="PyrdxlP-dep_Trfase"/>
</dbReference>
<keyword evidence="4" id="KW-0032">Aminotransferase</keyword>
<dbReference type="NCBIfam" id="NF005453">
    <property type="entry name" value="PRK07046.1"/>
    <property type="match status" value="1"/>
</dbReference>
<dbReference type="EMBL" id="CP027169">
    <property type="protein sequence ID" value="AVK07344.1"/>
    <property type="molecule type" value="Genomic_DNA"/>
</dbReference>
<dbReference type="InterPro" id="IPR005814">
    <property type="entry name" value="Aminotrans_3"/>
</dbReference>
<dbReference type="GO" id="GO:0030170">
    <property type="term" value="F:pyridoxal phosphate binding"/>
    <property type="evidence" value="ECO:0007669"/>
    <property type="project" value="InterPro"/>
</dbReference>
<dbReference type="Gene3D" id="3.40.640.10">
    <property type="entry name" value="Type I PLP-dependent aspartate aminotransferase-like (Major domain)"/>
    <property type="match status" value="1"/>
</dbReference>
<protein>
    <submittedName>
        <fullName evidence="4">Aminotransferase class-III family protein</fullName>
    </submittedName>
</protein>
<dbReference type="PANTHER" id="PTHR43713">
    <property type="entry name" value="GLUTAMATE-1-SEMIALDEHYDE 2,1-AMINOMUTASE"/>
    <property type="match status" value="1"/>
</dbReference>
<dbReference type="InterPro" id="IPR015422">
    <property type="entry name" value="PyrdxlP-dep_Trfase_small"/>
</dbReference>
<dbReference type="InterPro" id="IPR015421">
    <property type="entry name" value="PyrdxlP-dep_Trfase_major"/>
</dbReference>
<dbReference type="Gene3D" id="3.90.1150.10">
    <property type="entry name" value="Aspartate Aminotransferase, domain 1"/>
    <property type="match status" value="1"/>
</dbReference>
<evidence type="ECO:0000256" key="3">
    <source>
        <dbReference type="RuleBase" id="RU003560"/>
    </source>
</evidence>
<dbReference type="PANTHER" id="PTHR43713:SF3">
    <property type="entry name" value="GLUTAMATE-1-SEMIALDEHYDE 2,1-AMINOMUTASE 1, CHLOROPLASTIC-RELATED"/>
    <property type="match status" value="1"/>
</dbReference>
<keyword evidence="2 3" id="KW-0663">Pyridoxal phosphate</keyword>